<dbReference type="InterPro" id="IPR001279">
    <property type="entry name" value="Metallo-B-lactamas"/>
</dbReference>
<dbReference type="SMART" id="SM00849">
    <property type="entry name" value="Lactamase_B"/>
    <property type="match status" value="1"/>
</dbReference>
<sequence>MRIHFIRHATFVLETGAGRVLVDPMLGRAGTAPAVPNTPNERPNPLVELPLGDGELSDLLGSTDAVLVTHTHNDHWDGRAQELVPKDAPVLCQPEDEDKISGAGFVGVSPVVSEFEWNGLRFARTGGRHGTGEIGARMAPVSGFVIRAEGSPSLYVAGDTIWCDEVEEALNAHRPDVIVVNAGAARFLEGDPITMTAEDVAKVCRAAPESRVIAVHMEAINHCLLTRRELAEELDRQGLAGRVEIPVDGEILETPS</sequence>
<organism evidence="3 4">
    <name type="scientific">Rubrobacter tropicus</name>
    <dbReference type="NCBI Taxonomy" id="2653851"/>
    <lineage>
        <taxon>Bacteria</taxon>
        <taxon>Bacillati</taxon>
        <taxon>Actinomycetota</taxon>
        <taxon>Rubrobacteria</taxon>
        <taxon>Rubrobacterales</taxon>
        <taxon>Rubrobacteraceae</taxon>
        <taxon>Rubrobacter</taxon>
    </lineage>
</organism>
<dbReference type="GO" id="GO:0016787">
    <property type="term" value="F:hydrolase activity"/>
    <property type="evidence" value="ECO:0007669"/>
    <property type="project" value="UniProtKB-KW"/>
</dbReference>
<protein>
    <submittedName>
        <fullName evidence="3">MBL fold metallo-hydrolase</fullName>
    </submittedName>
</protein>
<keyword evidence="4" id="KW-1185">Reference proteome</keyword>
<dbReference type="Pfam" id="PF12706">
    <property type="entry name" value="Lactamase_B_2"/>
    <property type="match status" value="1"/>
</dbReference>
<feature type="domain" description="Metallo-beta-lactamase" evidence="2">
    <location>
        <begin position="7"/>
        <end position="216"/>
    </location>
</feature>
<dbReference type="PANTHER" id="PTHR43546">
    <property type="entry name" value="UPF0173 METAL-DEPENDENT HYDROLASE MJ1163-RELATED"/>
    <property type="match status" value="1"/>
</dbReference>
<name>A0A6G8QC56_9ACTN</name>
<evidence type="ECO:0000259" key="2">
    <source>
        <dbReference type="SMART" id="SM00849"/>
    </source>
</evidence>
<dbReference type="Gene3D" id="3.60.15.10">
    <property type="entry name" value="Ribonuclease Z/Hydroxyacylglutathione hydrolase-like"/>
    <property type="match status" value="1"/>
</dbReference>
<dbReference type="SUPFAM" id="SSF56281">
    <property type="entry name" value="Metallo-hydrolase/oxidoreductase"/>
    <property type="match status" value="1"/>
</dbReference>
<dbReference type="PANTHER" id="PTHR43546:SF9">
    <property type="entry name" value="L-ASCORBATE-6-PHOSPHATE LACTONASE ULAG-RELATED"/>
    <property type="match status" value="1"/>
</dbReference>
<dbReference type="KEGG" id="rub:GBA63_16135"/>
<reference evidence="3 4" key="1">
    <citation type="submission" date="2019-10" db="EMBL/GenBank/DDBJ databases">
        <title>Rubrobacter sp nov SCSIO 52090 isolated from a deep-sea sediment in the South China Sea.</title>
        <authorList>
            <person name="Chen R.W."/>
        </authorList>
    </citation>
    <scope>NUCLEOTIDE SEQUENCE [LARGE SCALE GENOMIC DNA]</scope>
    <source>
        <strain evidence="3 4">SCSIO 52909</strain>
    </source>
</reference>
<dbReference type="RefSeq" id="WP_166177794.1">
    <property type="nucleotide sequence ID" value="NZ_CP045119.1"/>
</dbReference>
<dbReference type="EMBL" id="CP045119">
    <property type="protein sequence ID" value="QIN84001.1"/>
    <property type="molecule type" value="Genomic_DNA"/>
</dbReference>
<dbReference type="InterPro" id="IPR036866">
    <property type="entry name" value="RibonucZ/Hydroxyglut_hydro"/>
</dbReference>
<dbReference type="InterPro" id="IPR050114">
    <property type="entry name" value="UPF0173_UPF0282_UlaG_hydrolase"/>
</dbReference>
<evidence type="ECO:0000256" key="1">
    <source>
        <dbReference type="ARBA" id="ARBA00022801"/>
    </source>
</evidence>
<proteinExistence type="predicted"/>
<gene>
    <name evidence="3" type="ORF">GBA63_16135</name>
</gene>
<accession>A0A6G8QC56</accession>
<keyword evidence="1 3" id="KW-0378">Hydrolase</keyword>
<dbReference type="Proteomes" id="UP000501452">
    <property type="component" value="Chromosome"/>
</dbReference>
<evidence type="ECO:0000313" key="3">
    <source>
        <dbReference type="EMBL" id="QIN84001.1"/>
    </source>
</evidence>
<dbReference type="AlphaFoldDB" id="A0A6G8QC56"/>
<evidence type="ECO:0000313" key="4">
    <source>
        <dbReference type="Proteomes" id="UP000501452"/>
    </source>
</evidence>